<name>A0A0E9U419_ANGAN</name>
<keyword evidence="1" id="KW-0732">Signal</keyword>
<evidence type="ECO:0000256" key="1">
    <source>
        <dbReference type="SAM" id="SignalP"/>
    </source>
</evidence>
<proteinExistence type="predicted"/>
<feature type="chain" id="PRO_5002433176" evidence="1">
    <location>
        <begin position="25"/>
        <end position="49"/>
    </location>
</feature>
<evidence type="ECO:0000313" key="2">
    <source>
        <dbReference type="EMBL" id="JAH59905.1"/>
    </source>
</evidence>
<dbReference type="EMBL" id="GBXM01048672">
    <property type="protein sequence ID" value="JAH59905.1"/>
    <property type="molecule type" value="Transcribed_RNA"/>
</dbReference>
<dbReference type="AlphaFoldDB" id="A0A0E9U419"/>
<reference evidence="2" key="2">
    <citation type="journal article" date="2015" name="Fish Shellfish Immunol.">
        <title>Early steps in the European eel (Anguilla anguilla)-Vibrio vulnificus interaction in the gills: Role of the RtxA13 toxin.</title>
        <authorList>
            <person name="Callol A."/>
            <person name="Pajuelo D."/>
            <person name="Ebbesson L."/>
            <person name="Teles M."/>
            <person name="MacKenzie S."/>
            <person name="Amaro C."/>
        </authorList>
    </citation>
    <scope>NUCLEOTIDE SEQUENCE</scope>
</reference>
<accession>A0A0E9U419</accession>
<protein>
    <submittedName>
        <fullName evidence="2">Uncharacterized protein</fullName>
    </submittedName>
</protein>
<organism evidence="2">
    <name type="scientific">Anguilla anguilla</name>
    <name type="common">European freshwater eel</name>
    <name type="synonym">Muraena anguilla</name>
    <dbReference type="NCBI Taxonomy" id="7936"/>
    <lineage>
        <taxon>Eukaryota</taxon>
        <taxon>Metazoa</taxon>
        <taxon>Chordata</taxon>
        <taxon>Craniata</taxon>
        <taxon>Vertebrata</taxon>
        <taxon>Euteleostomi</taxon>
        <taxon>Actinopterygii</taxon>
        <taxon>Neopterygii</taxon>
        <taxon>Teleostei</taxon>
        <taxon>Anguilliformes</taxon>
        <taxon>Anguillidae</taxon>
        <taxon>Anguilla</taxon>
    </lineage>
</organism>
<reference evidence="2" key="1">
    <citation type="submission" date="2014-11" db="EMBL/GenBank/DDBJ databases">
        <authorList>
            <person name="Amaro Gonzalez C."/>
        </authorList>
    </citation>
    <scope>NUCLEOTIDE SEQUENCE</scope>
</reference>
<feature type="signal peptide" evidence="1">
    <location>
        <begin position="1"/>
        <end position="24"/>
    </location>
</feature>
<sequence length="49" mass="5333">MVLVHEMVWVLLCTFVLDPVAVDGRCPVPGSLLLTVVDVEPVAMPSRDN</sequence>